<comment type="caution">
    <text evidence="1">The sequence shown here is derived from an EMBL/GenBank/DDBJ whole genome shotgun (WGS) entry which is preliminary data.</text>
</comment>
<dbReference type="Proteomes" id="UP001291623">
    <property type="component" value="Unassembled WGS sequence"/>
</dbReference>
<protein>
    <submittedName>
        <fullName evidence="1">Uncharacterized protein</fullName>
    </submittedName>
</protein>
<dbReference type="EMBL" id="JAVYJV010000006">
    <property type="protein sequence ID" value="KAK4368916.1"/>
    <property type="molecule type" value="Genomic_DNA"/>
</dbReference>
<name>A0AAE1SHK9_9SOLA</name>
<dbReference type="AlphaFoldDB" id="A0AAE1SHK9"/>
<evidence type="ECO:0000313" key="1">
    <source>
        <dbReference type="EMBL" id="KAK4368916.1"/>
    </source>
</evidence>
<proteinExistence type="predicted"/>
<reference evidence="1" key="1">
    <citation type="submission" date="2023-12" db="EMBL/GenBank/DDBJ databases">
        <title>Genome assembly of Anisodus tanguticus.</title>
        <authorList>
            <person name="Wang Y.-J."/>
        </authorList>
    </citation>
    <scope>NUCLEOTIDE SEQUENCE</scope>
    <source>
        <strain evidence="1">KB-2021</strain>
        <tissue evidence="1">Leaf</tissue>
    </source>
</reference>
<sequence>MKSFKKMSTKWPKMSTMAKKYLLHQNALVYSIDSWRRPLLVKEKSCWISLRKDDLIFYERLIENGWMCFAEEPIKENYTIVREFYANAAETDFSNDLVVQVGGKLVLFDPELINEYYNLYGGDNDMYDAKARELGTY</sequence>
<keyword evidence="2" id="KW-1185">Reference proteome</keyword>
<organism evidence="1 2">
    <name type="scientific">Anisodus tanguticus</name>
    <dbReference type="NCBI Taxonomy" id="243964"/>
    <lineage>
        <taxon>Eukaryota</taxon>
        <taxon>Viridiplantae</taxon>
        <taxon>Streptophyta</taxon>
        <taxon>Embryophyta</taxon>
        <taxon>Tracheophyta</taxon>
        <taxon>Spermatophyta</taxon>
        <taxon>Magnoliopsida</taxon>
        <taxon>eudicotyledons</taxon>
        <taxon>Gunneridae</taxon>
        <taxon>Pentapetalae</taxon>
        <taxon>asterids</taxon>
        <taxon>lamiids</taxon>
        <taxon>Solanales</taxon>
        <taxon>Solanaceae</taxon>
        <taxon>Solanoideae</taxon>
        <taxon>Hyoscyameae</taxon>
        <taxon>Anisodus</taxon>
    </lineage>
</organism>
<gene>
    <name evidence="1" type="ORF">RND71_012708</name>
</gene>
<evidence type="ECO:0000313" key="2">
    <source>
        <dbReference type="Proteomes" id="UP001291623"/>
    </source>
</evidence>
<accession>A0AAE1SHK9</accession>